<evidence type="ECO:0000313" key="3">
    <source>
        <dbReference type="EMBL" id="RZF36538.1"/>
    </source>
</evidence>
<dbReference type="GO" id="GO:0005737">
    <property type="term" value="C:cytoplasm"/>
    <property type="evidence" value="ECO:0007669"/>
    <property type="project" value="UniProtKB-ARBA"/>
</dbReference>
<evidence type="ECO:0000256" key="1">
    <source>
        <dbReference type="ARBA" id="ARBA00022737"/>
    </source>
</evidence>
<protein>
    <submittedName>
        <fullName evidence="3">Uncharacterized protein</fullName>
    </submittedName>
</protein>
<keyword evidence="4" id="KW-1185">Reference proteome</keyword>
<accession>A0A482WST5</accession>
<name>A0A482WST5_LAOST</name>
<dbReference type="Gene3D" id="1.20.58.60">
    <property type="match status" value="2"/>
</dbReference>
<evidence type="ECO:0000256" key="2">
    <source>
        <dbReference type="SAM" id="Coils"/>
    </source>
</evidence>
<dbReference type="InParanoid" id="A0A482WST5"/>
<dbReference type="InterPro" id="IPR018159">
    <property type="entry name" value="Spectrin/alpha-actinin"/>
</dbReference>
<evidence type="ECO:0000313" key="4">
    <source>
        <dbReference type="Proteomes" id="UP000291343"/>
    </source>
</evidence>
<dbReference type="OrthoDB" id="10057795at2759"/>
<sequence length="491" mass="56678">MKLTRMLVTHVNESLIKDSEKVSQEFTGNMKEFTSKWDSVTKKVLDKFKILQDASHEYGEFKALVAQELDWLDRLEKRLRKSPKSAADAEEISEELDDLENYIRNHPETRIAKIQEIGKSLIADNIMPQSVETEVTSITSRWTILSQQARARTELLEVSMAEAQQSEGHIVEFQEWLNDVDAQLSARISNDLTADDLPDDVQRLVEEFETQNITLQEMEQKVQSYEEAGKHEAASRLHEQMILIQKRFTDVAGKFEQFRSPTNLEPRLSRALRELRSVEEATCLLELASDDPEGIQGQLKHCMRFYQTLSDIKAEVENVIKTGRKLVEEGSVSDPAMYTARLDSLKQLYNKLGSQITESKGNLEKALDLSRALQEDIPALTTWAESVENELDQVDATPTADRDIQAEIQFVNDTLEECKKWEETKDRIKSNFRTFVSLCDPVYLEVLKEKVSSCLRRWERTHDRLQTTQAQLQVNFYNFLQFSPLIFKFLK</sequence>
<dbReference type="PANTHER" id="PTHR11915">
    <property type="entry name" value="SPECTRIN/FILAMIN RELATED CYTOSKELETAL PROTEIN"/>
    <property type="match status" value="1"/>
</dbReference>
<dbReference type="EMBL" id="QKKF02026173">
    <property type="protein sequence ID" value="RZF36538.1"/>
    <property type="molecule type" value="Genomic_DNA"/>
</dbReference>
<organism evidence="3 4">
    <name type="scientific">Laodelphax striatellus</name>
    <name type="common">Small brown planthopper</name>
    <name type="synonym">Delphax striatella</name>
    <dbReference type="NCBI Taxonomy" id="195883"/>
    <lineage>
        <taxon>Eukaryota</taxon>
        <taxon>Metazoa</taxon>
        <taxon>Ecdysozoa</taxon>
        <taxon>Arthropoda</taxon>
        <taxon>Hexapoda</taxon>
        <taxon>Insecta</taxon>
        <taxon>Pterygota</taxon>
        <taxon>Neoptera</taxon>
        <taxon>Paraneoptera</taxon>
        <taxon>Hemiptera</taxon>
        <taxon>Auchenorrhyncha</taxon>
        <taxon>Fulgoroidea</taxon>
        <taxon>Delphacidae</taxon>
        <taxon>Criomorphinae</taxon>
        <taxon>Laodelphax</taxon>
    </lineage>
</organism>
<gene>
    <name evidence="3" type="ORF">LSTR_LSTR016485</name>
</gene>
<dbReference type="SMART" id="SM00150">
    <property type="entry name" value="SPEC"/>
    <property type="match status" value="3"/>
</dbReference>
<dbReference type="Pfam" id="PF00435">
    <property type="entry name" value="Spectrin"/>
    <property type="match status" value="2"/>
</dbReference>
<dbReference type="SUPFAM" id="SSF46966">
    <property type="entry name" value="Spectrin repeat"/>
    <property type="match status" value="3"/>
</dbReference>
<feature type="coiled-coil region" evidence="2">
    <location>
        <begin position="201"/>
        <end position="228"/>
    </location>
</feature>
<dbReference type="Proteomes" id="UP000291343">
    <property type="component" value="Unassembled WGS sequence"/>
</dbReference>
<dbReference type="CDD" id="cd00176">
    <property type="entry name" value="SPEC"/>
    <property type="match status" value="2"/>
</dbReference>
<dbReference type="AlphaFoldDB" id="A0A482WST5"/>
<keyword evidence="2" id="KW-0175">Coiled coil</keyword>
<dbReference type="SMR" id="A0A482WST5"/>
<reference evidence="3 4" key="1">
    <citation type="journal article" date="2017" name="Gigascience">
        <title>Genome sequence of the small brown planthopper, Laodelphax striatellus.</title>
        <authorList>
            <person name="Zhu J."/>
            <person name="Jiang F."/>
            <person name="Wang X."/>
            <person name="Yang P."/>
            <person name="Bao Y."/>
            <person name="Zhao W."/>
            <person name="Wang W."/>
            <person name="Lu H."/>
            <person name="Wang Q."/>
            <person name="Cui N."/>
            <person name="Li J."/>
            <person name="Chen X."/>
            <person name="Luo L."/>
            <person name="Yu J."/>
            <person name="Kang L."/>
            <person name="Cui F."/>
        </authorList>
    </citation>
    <scope>NUCLEOTIDE SEQUENCE [LARGE SCALE GENOMIC DNA]</scope>
    <source>
        <strain evidence="3">Lst14</strain>
    </source>
</reference>
<keyword evidence="1" id="KW-0677">Repeat</keyword>
<dbReference type="InterPro" id="IPR002017">
    <property type="entry name" value="Spectrin_repeat"/>
</dbReference>
<proteinExistence type="predicted"/>
<dbReference type="STRING" id="195883.A0A482WST5"/>
<comment type="caution">
    <text evidence="3">The sequence shown here is derived from an EMBL/GenBank/DDBJ whole genome shotgun (WGS) entry which is preliminary data.</text>
</comment>